<accession>A0A6I6E8I2</accession>
<sequence length="229" mass="23933">MLTRTIRATAATAILAASLIATAGCSQIAAMAQPIVERTPDASSTSAAGTDDAAAFESVLSQDGSVSLTTDVADDLEVTIDVWAESPKRTQEWTTTGDKTFGYAINVADYRVAEKATLDQKRRVYLSQLAVTSTLSPAQTPGPVNFTTDPRTLVPSDAMSTDRGLLLNSFQGGLLVPESTISQLPDGTTGITLDFALTLSAEGSPNSDGSFSEQTIHQTLPIAIFAAQS</sequence>
<dbReference type="KEGG" id="moj:D7D94_07335"/>
<dbReference type="EMBL" id="CP032550">
    <property type="protein sequence ID" value="QGU27498.1"/>
    <property type="molecule type" value="Genomic_DNA"/>
</dbReference>
<feature type="signal peptide" evidence="1">
    <location>
        <begin position="1"/>
        <end position="23"/>
    </location>
</feature>
<protein>
    <submittedName>
        <fullName evidence="2">Fructose 1,6-bisphosphatase</fullName>
    </submittedName>
</protein>
<reference evidence="2 3" key="1">
    <citation type="submission" date="2018-09" db="EMBL/GenBank/DDBJ databases">
        <title>Whole genome sequencing of Microbacterium oryzae strain MB-10T.</title>
        <authorList>
            <person name="Das S.K."/>
        </authorList>
    </citation>
    <scope>NUCLEOTIDE SEQUENCE [LARGE SCALE GENOMIC DNA]</scope>
    <source>
        <strain evidence="2 3">MB-10</strain>
    </source>
</reference>
<evidence type="ECO:0000313" key="3">
    <source>
        <dbReference type="Proteomes" id="UP000422989"/>
    </source>
</evidence>
<dbReference type="PROSITE" id="PS51257">
    <property type="entry name" value="PROKAR_LIPOPROTEIN"/>
    <property type="match status" value="1"/>
</dbReference>
<dbReference type="Proteomes" id="UP000422989">
    <property type="component" value="Chromosome"/>
</dbReference>
<dbReference type="RefSeq" id="WP_156241996.1">
    <property type="nucleotide sequence ID" value="NZ_BAAAZL010000004.1"/>
</dbReference>
<evidence type="ECO:0000313" key="2">
    <source>
        <dbReference type="EMBL" id="QGU27498.1"/>
    </source>
</evidence>
<name>A0A6I6E8I2_9MICO</name>
<dbReference type="AlphaFoldDB" id="A0A6I6E8I2"/>
<proteinExistence type="predicted"/>
<organism evidence="2 3">
    <name type="scientific">Microbacterium oryzae</name>
    <dbReference type="NCBI Taxonomy" id="743009"/>
    <lineage>
        <taxon>Bacteria</taxon>
        <taxon>Bacillati</taxon>
        <taxon>Actinomycetota</taxon>
        <taxon>Actinomycetes</taxon>
        <taxon>Micrococcales</taxon>
        <taxon>Microbacteriaceae</taxon>
        <taxon>Microbacterium</taxon>
    </lineage>
</organism>
<evidence type="ECO:0000256" key="1">
    <source>
        <dbReference type="SAM" id="SignalP"/>
    </source>
</evidence>
<keyword evidence="3" id="KW-1185">Reference proteome</keyword>
<feature type="chain" id="PRO_5039300717" evidence="1">
    <location>
        <begin position="24"/>
        <end position="229"/>
    </location>
</feature>
<gene>
    <name evidence="2" type="ORF">D7D94_07335</name>
</gene>
<keyword evidence="1" id="KW-0732">Signal</keyword>
<dbReference type="OrthoDB" id="5061031at2"/>